<dbReference type="Proteomes" id="UP000241936">
    <property type="component" value="Chromosome"/>
</dbReference>
<evidence type="ECO:0000313" key="1">
    <source>
        <dbReference type="EMBL" id="AVU77713.1"/>
    </source>
</evidence>
<dbReference type="EMBL" id="CP024081">
    <property type="protein sequence ID" value="AVU77713.1"/>
    <property type="molecule type" value="Genomic_DNA"/>
</dbReference>
<gene>
    <name evidence="1" type="ORF">CRX69_22000</name>
</gene>
<protein>
    <submittedName>
        <fullName evidence="1">Uncharacterized protein</fullName>
    </submittedName>
</protein>
<name>A0ABM6UJL6_9PSED</name>
<keyword evidence="2" id="KW-1185">Reference proteome</keyword>
<evidence type="ECO:0000313" key="2">
    <source>
        <dbReference type="Proteomes" id="UP000241936"/>
    </source>
</evidence>
<sequence length="89" mass="10148">MTNATGAQFNRNGMARMGMRQSVGPELNKSVPSVAVPSVAMPSVAMPRECYLMLPVIPRCWIKFIFSRRIKPFDNPKYQQRNIFEHTFG</sequence>
<organism evidence="1 2">
    <name type="scientific">Pseudomonas rhizophila</name>
    <dbReference type="NCBI Taxonomy" id="2045200"/>
    <lineage>
        <taxon>Bacteria</taxon>
        <taxon>Pseudomonadati</taxon>
        <taxon>Pseudomonadota</taxon>
        <taxon>Gammaproteobacteria</taxon>
        <taxon>Pseudomonadales</taxon>
        <taxon>Pseudomonadaceae</taxon>
        <taxon>Pseudomonas</taxon>
    </lineage>
</organism>
<accession>A0ABM6UJL6</accession>
<proteinExistence type="predicted"/>
<reference evidence="1 2" key="1">
    <citation type="journal article" date="2018" name="Front. Microbiol.">
        <title>Pseudomonas rhizophila S211, a New Plant Growth-Promoting Rhizobacterium with Potential in Pesticide-Bioremediation.</title>
        <authorList>
            <person name="Hassen W."/>
            <person name="Neifar M."/>
            <person name="Cherif H."/>
            <person name="Najjari A."/>
            <person name="Chouchane H."/>
            <person name="Driouich R.C."/>
            <person name="Salah A."/>
            <person name="Naili F."/>
            <person name="Mosbah A."/>
            <person name="Souissi Y."/>
            <person name="Raddadi N."/>
            <person name="Ouzari H.I."/>
            <person name="Fava F."/>
            <person name="Cherif A."/>
        </authorList>
    </citation>
    <scope>NUCLEOTIDE SEQUENCE [LARGE SCALE GENOMIC DNA]</scope>
    <source>
        <strain evidence="1 2">S211</strain>
    </source>
</reference>